<dbReference type="EMBL" id="GBRH01205089">
    <property type="protein sequence ID" value="JAD92806.1"/>
    <property type="molecule type" value="Transcribed_RNA"/>
</dbReference>
<proteinExistence type="predicted"/>
<protein>
    <submittedName>
        <fullName evidence="1">Uncharacterized protein</fullName>
    </submittedName>
</protein>
<reference evidence="1" key="2">
    <citation type="journal article" date="2015" name="Data Brief">
        <title>Shoot transcriptome of the giant reed, Arundo donax.</title>
        <authorList>
            <person name="Barrero R.A."/>
            <person name="Guerrero F.D."/>
            <person name="Moolhuijzen P."/>
            <person name="Goolsby J.A."/>
            <person name="Tidwell J."/>
            <person name="Bellgard S.E."/>
            <person name="Bellgard M.I."/>
        </authorList>
    </citation>
    <scope>NUCLEOTIDE SEQUENCE</scope>
    <source>
        <tissue evidence="1">Shoot tissue taken approximately 20 cm above the soil surface</tissue>
    </source>
</reference>
<accession>A0A0A9DYC6</accession>
<sequence length="34" mass="4063">MMEAIFVRIMIFLKSIYVRSNTDHLHPSISWRVA</sequence>
<evidence type="ECO:0000313" key="1">
    <source>
        <dbReference type="EMBL" id="JAD92806.1"/>
    </source>
</evidence>
<organism evidence="1">
    <name type="scientific">Arundo donax</name>
    <name type="common">Giant reed</name>
    <name type="synonym">Donax arundinaceus</name>
    <dbReference type="NCBI Taxonomy" id="35708"/>
    <lineage>
        <taxon>Eukaryota</taxon>
        <taxon>Viridiplantae</taxon>
        <taxon>Streptophyta</taxon>
        <taxon>Embryophyta</taxon>
        <taxon>Tracheophyta</taxon>
        <taxon>Spermatophyta</taxon>
        <taxon>Magnoliopsida</taxon>
        <taxon>Liliopsida</taxon>
        <taxon>Poales</taxon>
        <taxon>Poaceae</taxon>
        <taxon>PACMAD clade</taxon>
        <taxon>Arundinoideae</taxon>
        <taxon>Arundineae</taxon>
        <taxon>Arundo</taxon>
    </lineage>
</organism>
<dbReference type="AlphaFoldDB" id="A0A0A9DYC6"/>
<reference evidence="1" key="1">
    <citation type="submission" date="2014-09" db="EMBL/GenBank/DDBJ databases">
        <authorList>
            <person name="Magalhaes I.L.F."/>
            <person name="Oliveira U."/>
            <person name="Santos F.R."/>
            <person name="Vidigal T.H.D.A."/>
            <person name="Brescovit A.D."/>
            <person name="Santos A.J."/>
        </authorList>
    </citation>
    <scope>NUCLEOTIDE SEQUENCE</scope>
    <source>
        <tissue evidence="1">Shoot tissue taken approximately 20 cm above the soil surface</tissue>
    </source>
</reference>
<name>A0A0A9DYC6_ARUDO</name>